<comment type="caution">
    <text evidence="1">The sequence shown here is derived from an EMBL/GenBank/DDBJ whole genome shotgun (WGS) entry which is preliminary data.</text>
</comment>
<proteinExistence type="predicted"/>
<dbReference type="EMBL" id="LAZR01044993">
    <property type="protein sequence ID" value="KKL00952.1"/>
    <property type="molecule type" value="Genomic_DNA"/>
</dbReference>
<reference evidence="1" key="1">
    <citation type="journal article" date="2015" name="Nature">
        <title>Complex archaea that bridge the gap between prokaryotes and eukaryotes.</title>
        <authorList>
            <person name="Spang A."/>
            <person name="Saw J.H."/>
            <person name="Jorgensen S.L."/>
            <person name="Zaremba-Niedzwiedzka K."/>
            <person name="Martijn J."/>
            <person name="Lind A.E."/>
            <person name="van Eijk R."/>
            <person name="Schleper C."/>
            <person name="Guy L."/>
            <person name="Ettema T.J."/>
        </authorList>
    </citation>
    <scope>NUCLEOTIDE SEQUENCE</scope>
</reference>
<dbReference type="AlphaFoldDB" id="A0A0F9CTR3"/>
<gene>
    <name evidence="1" type="ORF">LCGC14_2627770</name>
</gene>
<feature type="non-terminal residue" evidence="1">
    <location>
        <position position="85"/>
    </location>
</feature>
<protein>
    <submittedName>
        <fullName evidence="1">Uncharacterized protein</fullName>
    </submittedName>
</protein>
<accession>A0A0F9CTR3</accession>
<evidence type="ECO:0000313" key="1">
    <source>
        <dbReference type="EMBL" id="KKL00952.1"/>
    </source>
</evidence>
<name>A0A0F9CTR3_9ZZZZ</name>
<sequence>MKPETVLKKAIFKAIKNGWDIGLGWEEDFKRDCDRFRNELSAVYRYYIFDHGFAKAFWGTKTIPVALDRPDLPKHIGNILWVPNW</sequence>
<organism evidence="1">
    <name type="scientific">marine sediment metagenome</name>
    <dbReference type="NCBI Taxonomy" id="412755"/>
    <lineage>
        <taxon>unclassified sequences</taxon>
        <taxon>metagenomes</taxon>
        <taxon>ecological metagenomes</taxon>
    </lineage>
</organism>